<keyword evidence="3" id="KW-1003">Cell membrane</keyword>
<evidence type="ECO:0000256" key="1">
    <source>
        <dbReference type="ARBA" id="ARBA00004651"/>
    </source>
</evidence>
<gene>
    <name evidence="8" type="ORF">FHS94_000575</name>
</gene>
<feature type="transmembrane region" description="Helical" evidence="7">
    <location>
        <begin position="47"/>
        <end position="66"/>
    </location>
</feature>
<evidence type="ECO:0000313" key="8">
    <source>
        <dbReference type="EMBL" id="MBB5713752.1"/>
    </source>
</evidence>
<dbReference type="Pfam" id="PF03994">
    <property type="entry name" value="DUF350"/>
    <property type="match status" value="1"/>
</dbReference>
<evidence type="ECO:0000256" key="4">
    <source>
        <dbReference type="ARBA" id="ARBA00022692"/>
    </source>
</evidence>
<proteinExistence type="inferred from homology"/>
<evidence type="ECO:0000256" key="2">
    <source>
        <dbReference type="ARBA" id="ARBA00005779"/>
    </source>
</evidence>
<dbReference type="EMBL" id="JACIJK010000002">
    <property type="protein sequence ID" value="MBB5713752.1"/>
    <property type="molecule type" value="Genomic_DNA"/>
</dbReference>
<dbReference type="AlphaFoldDB" id="A0A7W9EUK7"/>
<comment type="similarity">
    <text evidence="2">Belongs to the UPF0719 family.</text>
</comment>
<keyword evidence="9" id="KW-1185">Reference proteome</keyword>
<feature type="transmembrane region" description="Helical" evidence="7">
    <location>
        <begin position="6"/>
        <end position="27"/>
    </location>
</feature>
<comment type="subcellular location">
    <subcellularLocation>
        <location evidence="1">Cell membrane</location>
        <topology evidence="1">Multi-pass membrane protein</topology>
    </subcellularLocation>
</comment>
<accession>A0A7W9EUK7</accession>
<protein>
    <submittedName>
        <fullName evidence="8">Uncharacterized membrane protein YjfL (UPF0719 family)</fullName>
    </submittedName>
</protein>
<keyword evidence="6 7" id="KW-0472">Membrane</keyword>
<keyword evidence="5 7" id="KW-1133">Transmembrane helix</keyword>
<dbReference type="GO" id="GO:0005886">
    <property type="term" value="C:plasma membrane"/>
    <property type="evidence" value="ECO:0007669"/>
    <property type="project" value="UniProtKB-SubCell"/>
</dbReference>
<dbReference type="InterPro" id="IPR007140">
    <property type="entry name" value="DUF350"/>
</dbReference>
<reference evidence="8 9" key="1">
    <citation type="submission" date="2020-08" db="EMBL/GenBank/DDBJ databases">
        <title>Genomic Encyclopedia of Type Strains, Phase IV (KMG-IV): sequencing the most valuable type-strain genomes for metagenomic binning, comparative biology and taxonomic classification.</title>
        <authorList>
            <person name="Goeker M."/>
        </authorList>
    </citation>
    <scope>NUCLEOTIDE SEQUENCE [LARGE SCALE GENOMIC DNA]</scope>
    <source>
        <strain evidence="8 9">DSM 100044</strain>
    </source>
</reference>
<name>A0A7W9EUK7_9SPHN</name>
<evidence type="ECO:0000256" key="5">
    <source>
        <dbReference type="ARBA" id="ARBA00022989"/>
    </source>
</evidence>
<keyword evidence="4 7" id="KW-0812">Transmembrane</keyword>
<evidence type="ECO:0000256" key="7">
    <source>
        <dbReference type="SAM" id="Phobius"/>
    </source>
</evidence>
<sequence>MLTSDVLLATLVYAGIGIVIFVLGFWLWDRATPADLWGEICRGNQAVATLAGAVAIGLALIISAAIHG</sequence>
<dbReference type="Proteomes" id="UP000546200">
    <property type="component" value="Unassembled WGS sequence"/>
</dbReference>
<organism evidence="8 9">
    <name type="scientific">Sphingomonas aerophila</name>
    <dbReference type="NCBI Taxonomy" id="1344948"/>
    <lineage>
        <taxon>Bacteria</taxon>
        <taxon>Pseudomonadati</taxon>
        <taxon>Pseudomonadota</taxon>
        <taxon>Alphaproteobacteria</taxon>
        <taxon>Sphingomonadales</taxon>
        <taxon>Sphingomonadaceae</taxon>
        <taxon>Sphingomonas</taxon>
    </lineage>
</organism>
<dbReference type="RefSeq" id="WP_184054478.1">
    <property type="nucleotide sequence ID" value="NZ_JACIJK010000002.1"/>
</dbReference>
<evidence type="ECO:0000256" key="3">
    <source>
        <dbReference type="ARBA" id="ARBA00022475"/>
    </source>
</evidence>
<evidence type="ECO:0000256" key="6">
    <source>
        <dbReference type="ARBA" id="ARBA00023136"/>
    </source>
</evidence>
<evidence type="ECO:0000313" key="9">
    <source>
        <dbReference type="Proteomes" id="UP000546200"/>
    </source>
</evidence>
<comment type="caution">
    <text evidence="8">The sequence shown here is derived from an EMBL/GenBank/DDBJ whole genome shotgun (WGS) entry which is preliminary data.</text>
</comment>